<dbReference type="EMBL" id="BNCK01000005">
    <property type="protein sequence ID" value="GHF95293.1"/>
    <property type="molecule type" value="Genomic_DNA"/>
</dbReference>
<evidence type="ECO:0000313" key="1">
    <source>
        <dbReference type="EMBL" id="GHF95293.1"/>
    </source>
</evidence>
<organism evidence="1 2">
    <name type="scientific">Thalassotalea marina</name>
    <dbReference type="NCBI Taxonomy" id="1673741"/>
    <lineage>
        <taxon>Bacteria</taxon>
        <taxon>Pseudomonadati</taxon>
        <taxon>Pseudomonadota</taxon>
        <taxon>Gammaproteobacteria</taxon>
        <taxon>Alteromonadales</taxon>
        <taxon>Colwelliaceae</taxon>
        <taxon>Thalassotalea</taxon>
    </lineage>
</organism>
<keyword evidence="2" id="KW-1185">Reference proteome</keyword>
<reference evidence="1" key="1">
    <citation type="journal article" date="2014" name="Int. J. Syst. Evol. Microbiol.">
        <title>Complete genome sequence of Corynebacterium casei LMG S-19264T (=DSM 44701T), isolated from a smear-ripened cheese.</title>
        <authorList>
            <consortium name="US DOE Joint Genome Institute (JGI-PGF)"/>
            <person name="Walter F."/>
            <person name="Albersmeier A."/>
            <person name="Kalinowski J."/>
            <person name="Ruckert C."/>
        </authorList>
    </citation>
    <scope>NUCLEOTIDE SEQUENCE</scope>
    <source>
        <strain evidence="1">KCTC 42731</strain>
    </source>
</reference>
<accession>A0A919BKJ4</accession>
<dbReference type="Proteomes" id="UP000623842">
    <property type="component" value="Unassembled WGS sequence"/>
</dbReference>
<protein>
    <submittedName>
        <fullName evidence="1">Uncharacterized protein</fullName>
    </submittedName>
</protein>
<name>A0A919BKJ4_9GAMM</name>
<evidence type="ECO:0000313" key="2">
    <source>
        <dbReference type="Proteomes" id="UP000623842"/>
    </source>
</evidence>
<dbReference type="AlphaFoldDB" id="A0A919BKJ4"/>
<comment type="caution">
    <text evidence="1">The sequence shown here is derived from an EMBL/GenBank/DDBJ whole genome shotgun (WGS) entry which is preliminary data.</text>
</comment>
<dbReference type="RefSeq" id="WP_189770951.1">
    <property type="nucleotide sequence ID" value="NZ_BNCK01000005.1"/>
</dbReference>
<proteinExistence type="predicted"/>
<gene>
    <name evidence="1" type="ORF">GCM10017161_24510</name>
</gene>
<sequence>MEQIAKKLAAKASAALSKKQQKVARTSTESAGFVQFMPYQDNGLGGFPYYYSNPSTLLFNDKTYQWICSSCSFNGTSIELHAPFTNIFIEALSSISFQLSAADQSLFAQYNADISTKQMNLISCWRQTYPSQNNIQIDAIIETIANSWAQPSTTLHQMLTAQDLHSLLNQTPASGQAILLPLSAYLSAINRSVSLKNASPMHNGYLAKALAGVQTPTFDNGGMQTTSTFRPKFAVATALSDILTSLNSPNAGSFSINVTLECLANNQCKAVIDGELSEQTNLVNVLDITLDGEACFSQLLDVNDTINATMAFTGVSIVEFSPQAFDKSEGKYWYWNVAIAQAIANKNKDVTGFQFSPMPNIDFSANGKYGFLTSVAISKHPGVRLQITSSKALQIKKAFEQAQKIALTFIGRQMLMSSPADINIIDDKLTISLTQTQTFMPDSVDSTAFVLGVKACFPNAPASPDEI</sequence>
<reference evidence="1" key="2">
    <citation type="submission" date="2020-09" db="EMBL/GenBank/DDBJ databases">
        <authorList>
            <person name="Sun Q."/>
            <person name="Kim S."/>
        </authorList>
    </citation>
    <scope>NUCLEOTIDE SEQUENCE</scope>
    <source>
        <strain evidence="1">KCTC 42731</strain>
    </source>
</reference>